<dbReference type="InterPro" id="IPR001911">
    <property type="entry name" value="Ribosomal_bS21"/>
</dbReference>
<dbReference type="InterPro" id="IPR038380">
    <property type="entry name" value="Ribosomal_bS21_sf"/>
</dbReference>
<organism evidence="5">
    <name type="scientific">Oryza punctata</name>
    <name type="common">Red rice</name>
    <dbReference type="NCBI Taxonomy" id="4537"/>
    <lineage>
        <taxon>Eukaryota</taxon>
        <taxon>Viridiplantae</taxon>
        <taxon>Streptophyta</taxon>
        <taxon>Embryophyta</taxon>
        <taxon>Tracheophyta</taxon>
        <taxon>Spermatophyta</taxon>
        <taxon>Magnoliopsida</taxon>
        <taxon>Liliopsida</taxon>
        <taxon>Poales</taxon>
        <taxon>Poaceae</taxon>
        <taxon>BOP clade</taxon>
        <taxon>Oryzoideae</taxon>
        <taxon>Oryzeae</taxon>
        <taxon>Oryzinae</taxon>
        <taxon>Oryza</taxon>
    </lineage>
</organism>
<reference evidence="5" key="1">
    <citation type="submission" date="2015-04" db="UniProtKB">
        <authorList>
            <consortium name="EnsemblPlants"/>
        </authorList>
    </citation>
    <scope>IDENTIFICATION</scope>
</reference>
<keyword evidence="6" id="KW-1185">Reference proteome</keyword>
<feature type="region of interest" description="Disordered" evidence="4">
    <location>
        <begin position="48"/>
        <end position="67"/>
    </location>
</feature>
<sequence length="67" mass="7493">MAVVAAKSCNVQIYVDENEGEESISRRFQQEVMMAGVLQEIKRRRLYESRKDGPARPAAVGEINLPG</sequence>
<dbReference type="GO" id="GO:0005840">
    <property type="term" value="C:ribosome"/>
    <property type="evidence" value="ECO:0007669"/>
    <property type="project" value="UniProtKB-KW"/>
</dbReference>
<evidence type="ECO:0000313" key="5">
    <source>
        <dbReference type="EnsemblPlants" id="OPUNC02G28800.1"/>
    </source>
</evidence>
<keyword evidence="2" id="KW-0689">Ribosomal protein</keyword>
<evidence type="ECO:0000256" key="4">
    <source>
        <dbReference type="SAM" id="MobiDB-lite"/>
    </source>
</evidence>
<dbReference type="AlphaFoldDB" id="A0A0E0K4T0"/>
<dbReference type="GO" id="GO:0006412">
    <property type="term" value="P:translation"/>
    <property type="evidence" value="ECO:0007669"/>
    <property type="project" value="InterPro"/>
</dbReference>
<dbReference type="Gramene" id="OPUNC02G28800.1">
    <property type="protein sequence ID" value="OPUNC02G28800.1"/>
    <property type="gene ID" value="OPUNC02G28800"/>
</dbReference>
<keyword evidence="3" id="KW-0687">Ribonucleoprotein</keyword>
<dbReference type="NCBIfam" id="TIGR00030">
    <property type="entry name" value="S21p"/>
    <property type="match status" value="1"/>
</dbReference>
<dbReference type="STRING" id="4537.A0A0E0K4T0"/>
<comment type="similarity">
    <text evidence="1">Belongs to the bacterial ribosomal protein bS21 family.</text>
</comment>
<evidence type="ECO:0000313" key="6">
    <source>
        <dbReference type="Proteomes" id="UP000026962"/>
    </source>
</evidence>
<dbReference type="EnsemblPlants" id="OPUNC02G28800.1">
    <property type="protein sequence ID" value="OPUNC02G28800.1"/>
    <property type="gene ID" value="OPUNC02G28800"/>
</dbReference>
<protein>
    <submittedName>
        <fullName evidence="5">Uncharacterized protein</fullName>
    </submittedName>
</protein>
<proteinExistence type="inferred from homology"/>
<accession>A0A0E0K4T0</accession>
<dbReference type="GO" id="GO:1990904">
    <property type="term" value="C:ribonucleoprotein complex"/>
    <property type="evidence" value="ECO:0007669"/>
    <property type="project" value="UniProtKB-KW"/>
</dbReference>
<dbReference type="PANTHER" id="PTHR21109:SF0">
    <property type="entry name" value="SMALL RIBOSOMAL SUBUNIT PROTEIN BS21M"/>
    <property type="match status" value="1"/>
</dbReference>
<dbReference type="Pfam" id="PF01165">
    <property type="entry name" value="Ribosomal_S21"/>
    <property type="match status" value="1"/>
</dbReference>
<evidence type="ECO:0000256" key="1">
    <source>
        <dbReference type="ARBA" id="ARBA00006640"/>
    </source>
</evidence>
<reference evidence="5" key="2">
    <citation type="submission" date="2018-05" db="EMBL/GenBank/DDBJ databases">
        <title>OpunRS2 (Oryza punctata Reference Sequence Version 2).</title>
        <authorList>
            <person name="Zhang J."/>
            <person name="Kudrna D."/>
            <person name="Lee S."/>
            <person name="Talag J."/>
            <person name="Welchert J."/>
            <person name="Wing R.A."/>
        </authorList>
    </citation>
    <scope>NUCLEOTIDE SEQUENCE [LARGE SCALE GENOMIC DNA]</scope>
</reference>
<dbReference type="Proteomes" id="UP000026962">
    <property type="component" value="Chromosome 2"/>
</dbReference>
<evidence type="ECO:0000256" key="2">
    <source>
        <dbReference type="ARBA" id="ARBA00022980"/>
    </source>
</evidence>
<dbReference type="Gene3D" id="1.20.5.1150">
    <property type="entry name" value="Ribosomal protein S8"/>
    <property type="match status" value="1"/>
</dbReference>
<evidence type="ECO:0000256" key="3">
    <source>
        <dbReference type="ARBA" id="ARBA00023274"/>
    </source>
</evidence>
<name>A0A0E0K4T0_ORYPU</name>
<dbReference type="PANTHER" id="PTHR21109">
    <property type="entry name" value="MITOCHONDRIAL 28S RIBOSOMAL PROTEIN S21"/>
    <property type="match status" value="1"/>
</dbReference>
<dbReference type="GO" id="GO:0003735">
    <property type="term" value="F:structural constituent of ribosome"/>
    <property type="evidence" value="ECO:0007669"/>
    <property type="project" value="InterPro"/>
</dbReference>
<dbReference type="HOGENOM" id="CLU_2816871_0_0_1"/>